<reference evidence="4" key="2">
    <citation type="submission" date="2025-08" db="UniProtKB">
        <authorList>
            <consortium name="RefSeq"/>
        </authorList>
    </citation>
    <scope>IDENTIFICATION</scope>
    <source>
        <strain evidence="4">MV-25-SWS-2005</strain>
        <tissue evidence="4">Whole body</tissue>
    </source>
</reference>
<evidence type="ECO:0000313" key="3">
    <source>
        <dbReference type="Proteomes" id="UP000001819"/>
    </source>
</evidence>
<feature type="region of interest" description="Disordered" evidence="1">
    <location>
        <begin position="103"/>
        <end position="135"/>
    </location>
</feature>
<feature type="signal peptide" evidence="2">
    <location>
        <begin position="1"/>
        <end position="20"/>
    </location>
</feature>
<proteinExistence type="predicted"/>
<protein>
    <submittedName>
        <fullName evidence="4">Uncharacterized protein isoform X2</fullName>
    </submittedName>
</protein>
<dbReference type="KEGG" id="dpo:26534076"/>
<feature type="compositionally biased region" description="Low complexity" evidence="1">
    <location>
        <begin position="103"/>
        <end position="121"/>
    </location>
</feature>
<evidence type="ECO:0000313" key="4">
    <source>
        <dbReference type="RefSeq" id="XP_015039273.2"/>
    </source>
</evidence>
<organism evidence="3 4">
    <name type="scientific">Drosophila pseudoobscura pseudoobscura</name>
    <name type="common">Fruit fly</name>
    <dbReference type="NCBI Taxonomy" id="46245"/>
    <lineage>
        <taxon>Eukaryota</taxon>
        <taxon>Metazoa</taxon>
        <taxon>Ecdysozoa</taxon>
        <taxon>Arthropoda</taxon>
        <taxon>Hexapoda</taxon>
        <taxon>Insecta</taxon>
        <taxon>Pterygota</taxon>
        <taxon>Neoptera</taxon>
        <taxon>Endopterygota</taxon>
        <taxon>Diptera</taxon>
        <taxon>Brachycera</taxon>
        <taxon>Muscomorpha</taxon>
        <taxon>Ephydroidea</taxon>
        <taxon>Drosophilidae</taxon>
        <taxon>Drosophila</taxon>
        <taxon>Sophophora</taxon>
    </lineage>
</organism>
<dbReference type="RefSeq" id="XP_015039273.2">
    <property type="nucleotide sequence ID" value="XM_015183787.2"/>
</dbReference>
<evidence type="ECO:0000256" key="2">
    <source>
        <dbReference type="SAM" id="SignalP"/>
    </source>
</evidence>
<keyword evidence="2" id="KW-0732">Signal</keyword>
<evidence type="ECO:0000256" key="1">
    <source>
        <dbReference type="SAM" id="MobiDB-lite"/>
    </source>
</evidence>
<keyword evidence="3" id="KW-1185">Reference proteome</keyword>
<dbReference type="AlphaFoldDB" id="A0A6I8VDZ5"/>
<gene>
    <name evidence="4" type="primary">LOC26534076</name>
</gene>
<sequence>MKASCYLFIILGLMLHLALSSGSGSTTEGTQTCRKEVQSSCTSKTKACARLGRANICQAFKNDCQRRISNCNSKGLSIFYRKVSANLCKNMPYDKKLPCGSGSNALSGSSGATSNNNNNGSQIRPGGIKAIKESG</sequence>
<accession>A0A6I8VDZ5</accession>
<reference evidence="3" key="1">
    <citation type="submission" date="2024-06" db="UniProtKB">
        <authorList>
            <consortium name="RefSeq"/>
        </authorList>
    </citation>
    <scope>NUCLEOTIDE SEQUENCE [LARGE SCALE GENOMIC DNA]</scope>
    <source>
        <strain evidence="3">MV2-25</strain>
    </source>
</reference>
<dbReference type="Proteomes" id="UP000001819">
    <property type="component" value="Chromosome 3"/>
</dbReference>
<name>A0A6I8VDZ5_DROPS</name>
<feature type="chain" id="PRO_5026137994" evidence="2">
    <location>
        <begin position="21"/>
        <end position="135"/>
    </location>
</feature>